<feature type="domain" description="Cyclin-like" evidence="6">
    <location>
        <begin position="236"/>
        <end position="324"/>
    </location>
</feature>
<organism evidence="8 9">
    <name type="scientific">Cuscuta europaea</name>
    <name type="common">European dodder</name>
    <dbReference type="NCBI Taxonomy" id="41803"/>
    <lineage>
        <taxon>Eukaryota</taxon>
        <taxon>Viridiplantae</taxon>
        <taxon>Streptophyta</taxon>
        <taxon>Embryophyta</taxon>
        <taxon>Tracheophyta</taxon>
        <taxon>Spermatophyta</taxon>
        <taxon>Magnoliopsida</taxon>
        <taxon>eudicotyledons</taxon>
        <taxon>Gunneridae</taxon>
        <taxon>Pentapetalae</taxon>
        <taxon>asterids</taxon>
        <taxon>lamiids</taxon>
        <taxon>Solanales</taxon>
        <taxon>Convolvulaceae</taxon>
        <taxon>Cuscuteae</taxon>
        <taxon>Cuscuta</taxon>
        <taxon>Cuscuta subgen. Cuscuta</taxon>
    </lineage>
</organism>
<keyword evidence="4" id="KW-0131">Cell cycle</keyword>
<proteinExistence type="inferred from homology"/>
<dbReference type="AlphaFoldDB" id="A0A9P1DWM9"/>
<dbReference type="OrthoDB" id="5590282at2759"/>
<evidence type="ECO:0000256" key="1">
    <source>
        <dbReference type="ARBA" id="ARBA00006955"/>
    </source>
</evidence>
<keyword evidence="2" id="KW-0132">Cell division</keyword>
<dbReference type="Pfam" id="PF00134">
    <property type="entry name" value="Cyclin_N"/>
    <property type="match status" value="1"/>
</dbReference>
<dbReference type="SUPFAM" id="SSF47954">
    <property type="entry name" value="Cyclin-like"/>
    <property type="match status" value="2"/>
</dbReference>
<dbReference type="InterPro" id="IPR013763">
    <property type="entry name" value="Cyclin-like_dom"/>
</dbReference>
<dbReference type="GO" id="GO:0044772">
    <property type="term" value="P:mitotic cell cycle phase transition"/>
    <property type="evidence" value="ECO:0007669"/>
    <property type="project" value="InterPro"/>
</dbReference>
<evidence type="ECO:0008006" key="10">
    <source>
        <dbReference type="Google" id="ProtNLM"/>
    </source>
</evidence>
<protein>
    <recommendedName>
        <fullName evidence="10">Cyclin N-terminal domain-containing protein</fullName>
    </recommendedName>
</protein>
<dbReference type="GO" id="GO:0016538">
    <property type="term" value="F:cyclin-dependent protein serine/threonine kinase regulator activity"/>
    <property type="evidence" value="ECO:0007669"/>
    <property type="project" value="InterPro"/>
</dbReference>
<evidence type="ECO:0000256" key="2">
    <source>
        <dbReference type="ARBA" id="ARBA00022618"/>
    </source>
</evidence>
<evidence type="ECO:0000256" key="4">
    <source>
        <dbReference type="ARBA" id="ARBA00023306"/>
    </source>
</evidence>
<comment type="caution">
    <text evidence="8">The sequence shown here is derived from an EMBL/GenBank/DDBJ whole genome shotgun (WGS) entry which is preliminary data.</text>
</comment>
<dbReference type="Proteomes" id="UP001152484">
    <property type="component" value="Unassembled WGS sequence"/>
</dbReference>
<dbReference type="PROSITE" id="PS00292">
    <property type="entry name" value="CYCLINS"/>
    <property type="match status" value="1"/>
</dbReference>
<dbReference type="InterPro" id="IPR046965">
    <property type="entry name" value="Cyclin_A/B-like"/>
</dbReference>
<dbReference type="InterPro" id="IPR004367">
    <property type="entry name" value="Cyclin_C-dom"/>
</dbReference>
<comment type="similarity">
    <text evidence="1">Belongs to the cyclin family. Cyclin AB subfamily.</text>
</comment>
<dbReference type="Gene3D" id="1.10.472.10">
    <property type="entry name" value="Cyclin-like"/>
    <property type="match status" value="2"/>
</dbReference>
<dbReference type="EMBL" id="CAMAPE010000002">
    <property type="protein sequence ID" value="CAH9053878.1"/>
    <property type="molecule type" value="Genomic_DNA"/>
</dbReference>
<dbReference type="SMART" id="SM01332">
    <property type="entry name" value="Cyclin_C"/>
    <property type="match status" value="1"/>
</dbReference>
<dbReference type="PIRSF" id="PIRSF001771">
    <property type="entry name" value="Cyclin_A_B_D_E"/>
    <property type="match status" value="1"/>
</dbReference>
<feature type="domain" description="Cyclin C-terminal" evidence="7">
    <location>
        <begin position="232"/>
        <end position="355"/>
    </location>
</feature>
<keyword evidence="9" id="KW-1185">Reference proteome</keyword>
<dbReference type="InterPro" id="IPR039361">
    <property type="entry name" value="Cyclin"/>
</dbReference>
<evidence type="ECO:0000313" key="9">
    <source>
        <dbReference type="Proteomes" id="UP001152484"/>
    </source>
</evidence>
<evidence type="ECO:0000259" key="6">
    <source>
        <dbReference type="SMART" id="SM00385"/>
    </source>
</evidence>
<dbReference type="InterPro" id="IPR036915">
    <property type="entry name" value="Cyclin-like_sf"/>
</dbReference>
<dbReference type="FunFam" id="1.10.472.10:FF:000013">
    <property type="entry name" value="Cyclin A1"/>
    <property type="match status" value="1"/>
</dbReference>
<feature type="domain" description="Cyclin-like" evidence="6">
    <location>
        <begin position="139"/>
        <end position="223"/>
    </location>
</feature>
<dbReference type="InterPro" id="IPR006671">
    <property type="entry name" value="Cyclin_N"/>
</dbReference>
<evidence type="ECO:0000256" key="5">
    <source>
        <dbReference type="RuleBase" id="RU000383"/>
    </source>
</evidence>
<dbReference type="InterPro" id="IPR048258">
    <property type="entry name" value="Cyclins_cyclin-box"/>
</dbReference>
<evidence type="ECO:0000256" key="3">
    <source>
        <dbReference type="ARBA" id="ARBA00023127"/>
    </source>
</evidence>
<dbReference type="GO" id="GO:0051301">
    <property type="term" value="P:cell division"/>
    <property type="evidence" value="ECO:0007669"/>
    <property type="project" value="UniProtKB-KW"/>
</dbReference>
<gene>
    <name evidence="8" type="ORF">CEURO_LOCUS564</name>
</gene>
<reference evidence="8" key="1">
    <citation type="submission" date="2022-07" db="EMBL/GenBank/DDBJ databases">
        <authorList>
            <person name="Macas J."/>
            <person name="Novak P."/>
            <person name="Neumann P."/>
        </authorList>
    </citation>
    <scope>NUCLEOTIDE SEQUENCE</scope>
</reference>
<evidence type="ECO:0000313" key="8">
    <source>
        <dbReference type="EMBL" id="CAH9053878.1"/>
    </source>
</evidence>
<accession>A0A9P1DWM9</accession>
<dbReference type="PANTHER" id="PTHR10177">
    <property type="entry name" value="CYCLINS"/>
    <property type="match status" value="1"/>
</dbReference>
<dbReference type="FunFam" id="1.10.472.10:FF:000167">
    <property type="entry name" value="Mitotic cyclin 6"/>
    <property type="match status" value="1"/>
</dbReference>
<keyword evidence="3 5" id="KW-0195">Cyclin</keyword>
<evidence type="ECO:0000259" key="7">
    <source>
        <dbReference type="SMART" id="SM01332"/>
    </source>
</evidence>
<name>A0A9P1DWM9_CUSEU</name>
<dbReference type="Pfam" id="PF02984">
    <property type="entry name" value="Cyclin_C"/>
    <property type="match status" value="1"/>
</dbReference>
<sequence length="363" mass="42223">MTDPENCVRVTRLAKKRAAEAMTAEHMQQRKKRVALAEINDFPTMKSDEIQSIEPKPQHPKANPAKRVKLELEKYSINTAEEDGVDLKSDHPQRCSAYSSDIYVYLRRMEAQERRRPLHDYLDKVQKDVSANMRGVLVDWLVEVAQEYSLCPETLYLTVNYLDRFLSVCPISRQKLQLLGISAMLIASKYEEISPPHVDDFCYITDNTFNQKEVLKMEQEVLKSLKFELGNPTILSFLKKFIEVAQVDFRIQKAQFEFLGYYLAELSLLDYHCVKFLPSVVAASVIFLSRFTLRPNVHPWKEELYQCTGYKPADLKQCVCIIHDLQLKLRGKSLLALREKYKQAKFKYVSKLMSQPEIPDSYF</sequence>
<dbReference type="SMART" id="SM00385">
    <property type="entry name" value="CYCLIN"/>
    <property type="match status" value="2"/>
</dbReference>